<feature type="transmembrane region" description="Helical" evidence="5">
    <location>
        <begin position="50"/>
        <end position="71"/>
    </location>
</feature>
<dbReference type="RefSeq" id="WP_090717730.1">
    <property type="nucleotide sequence ID" value="NZ_CBCSKY010000038.1"/>
</dbReference>
<reference evidence="8" key="1">
    <citation type="submission" date="2016-10" db="EMBL/GenBank/DDBJ databases">
        <authorList>
            <person name="Varghese N."/>
            <person name="Submissions S."/>
        </authorList>
    </citation>
    <scope>NUCLEOTIDE SEQUENCE [LARGE SCALE GENOMIC DNA]</scope>
    <source>
        <strain evidence="8">CGMCC 1.11012</strain>
    </source>
</reference>
<dbReference type="PANTHER" id="PTHR43471:SF1">
    <property type="entry name" value="ABC TRANSPORTER PERMEASE PROTEIN NOSY-RELATED"/>
    <property type="match status" value="1"/>
</dbReference>
<evidence type="ECO:0000256" key="3">
    <source>
        <dbReference type="ARBA" id="ARBA00022989"/>
    </source>
</evidence>
<accession>A0A1G9AGW1</accession>
<dbReference type="OrthoDB" id="3182222at2"/>
<keyword evidence="8" id="KW-1185">Reference proteome</keyword>
<evidence type="ECO:0000256" key="5">
    <source>
        <dbReference type="SAM" id="Phobius"/>
    </source>
</evidence>
<evidence type="ECO:0000256" key="1">
    <source>
        <dbReference type="ARBA" id="ARBA00004141"/>
    </source>
</evidence>
<organism evidence="7 8">
    <name type="scientific">Paenibacillus typhae</name>
    <dbReference type="NCBI Taxonomy" id="1174501"/>
    <lineage>
        <taxon>Bacteria</taxon>
        <taxon>Bacillati</taxon>
        <taxon>Bacillota</taxon>
        <taxon>Bacilli</taxon>
        <taxon>Bacillales</taxon>
        <taxon>Paenibacillaceae</taxon>
        <taxon>Paenibacillus</taxon>
    </lineage>
</organism>
<dbReference type="STRING" id="1174501.SAMN05216192_13657"/>
<dbReference type="PANTHER" id="PTHR43471">
    <property type="entry name" value="ABC TRANSPORTER PERMEASE"/>
    <property type="match status" value="1"/>
</dbReference>
<evidence type="ECO:0000256" key="4">
    <source>
        <dbReference type="ARBA" id="ARBA00023136"/>
    </source>
</evidence>
<keyword evidence="4 5" id="KW-0472">Membrane</keyword>
<feature type="transmembrane region" description="Helical" evidence="5">
    <location>
        <begin position="153"/>
        <end position="174"/>
    </location>
</feature>
<dbReference type="GO" id="GO:0140359">
    <property type="term" value="F:ABC-type transporter activity"/>
    <property type="evidence" value="ECO:0007669"/>
    <property type="project" value="InterPro"/>
</dbReference>
<keyword evidence="3 5" id="KW-1133">Transmembrane helix</keyword>
<dbReference type="Proteomes" id="UP000199050">
    <property type="component" value="Unassembled WGS sequence"/>
</dbReference>
<feature type="transmembrane region" description="Helical" evidence="5">
    <location>
        <begin position="208"/>
        <end position="229"/>
    </location>
</feature>
<gene>
    <name evidence="7" type="ORF">SAMN05216192_13657</name>
</gene>
<evidence type="ECO:0000313" key="7">
    <source>
        <dbReference type="EMBL" id="SDK26511.1"/>
    </source>
</evidence>
<dbReference type="Pfam" id="PF12698">
    <property type="entry name" value="ABC2_membrane_3"/>
    <property type="match status" value="1"/>
</dbReference>
<evidence type="ECO:0000256" key="2">
    <source>
        <dbReference type="ARBA" id="ARBA00022692"/>
    </source>
</evidence>
<comment type="subcellular location">
    <subcellularLocation>
        <location evidence="1">Membrane</location>
        <topology evidence="1">Multi-pass membrane protein</topology>
    </subcellularLocation>
</comment>
<proteinExistence type="predicted"/>
<dbReference type="InterPro" id="IPR013525">
    <property type="entry name" value="ABC2_TM"/>
</dbReference>
<evidence type="ECO:0000259" key="6">
    <source>
        <dbReference type="Pfam" id="PF12698"/>
    </source>
</evidence>
<name>A0A1G9AGW1_9BACL</name>
<feature type="transmembrane region" description="Helical" evidence="5">
    <location>
        <begin position="21"/>
        <end position="44"/>
    </location>
</feature>
<feature type="transmembrane region" description="Helical" evidence="5">
    <location>
        <begin position="123"/>
        <end position="146"/>
    </location>
</feature>
<protein>
    <submittedName>
        <fullName evidence="7">ABC-2 type transport system permease protein</fullName>
    </submittedName>
</protein>
<dbReference type="GO" id="GO:0016020">
    <property type="term" value="C:membrane"/>
    <property type="evidence" value="ECO:0007669"/>
    <property type="project" value="UniProtKB-SubCell"/>
</dbReference>
<dbReference type="EMBL" id="FNDX01000036">
    <property type="protein sequence ID" value="SDK26511.1"/>
    <property type="molecule type" value="Genomic_DNA"/>
</dbReference>
<dbReference type="AlphaFoldDB" id="A0A1G9AGW1"/>
<sequence length="236" mass="25887">MTFSARRIFAILQKDYKDLSRNLYVTTTLFMPLLMAALFGRMGMGTISSYYIVINMGFILVATYVQSALIAEEKEKNTLRGLMLSPASTMEIFCGKSLLSFIATAVVVTGSILLSNYNPRNMAVIAIALLLSAVFYVGLGTLIGLFTKSVMEASVVIVPVMLIFTSGSLLIPLIEKYPVLAVVEYMPNLQLLELADRVETGAGLGDTLLHLLVILAWVLVIHAVAAYVYKKRMVDE</sequence>
<evidence type="ECO:0000313" key="8">
    <source>
        <dbReference type="Proteomes" id="UP000199050"/>
    </source>
</evidence>
<keyword evidence="2 5" id="KW-0812">Transmembrane</keyword>
<feature type="domain" description="ABC-2 type transporter transmembrane" evidence="6">
    <location>
        <begin position="49"/>
        <end position="226"/>
    </location>
</feature>
<feature type="transmembrane region" description="Helical" evidence="5">
    <location>
        <begin position="92"/>
        <end position="117"/>
    </location>
</feature>